<proteinExistence type="inferred from homology"/>
<dbReference type="PRINTS" id="PR00359">
    <property type="entry name" value="BP450"/>
</dbReference>
<keyword evidence="4 7" id="KW-0560">Oxidoreductase</keyword>
<keyword evidence="2 7" id="KW-0349">Heme</keyword>
<dbReference type="FunFam" id="1.10.630.10:FF:000018">
    <property type="entry name" value="Cytochrome P450 monooxygenase"/>
    <property type="match status" value="1"/>
</dbReference>
<keyword evidence="3 7" id="KW-0479">Metal-binding</keyword>
<dbReference type="Gene3D" id="1.10.630.10">
    <property type="entry name" value="Cytochrome P450"/>
    <property type="match status" value="1"/>
</dbReference>
<dbReference type="AlphaFoldDB" id="A0A9E6Y079"/>
<evidence type="ECO:0000256" key="7">
    <source>
        <dbReference type="RuleBase" id="RU000461"/>
    </source>
</evidence>
<reference evidence="8" key="1">
    <citation type="journal article" date="2022" name="Int. J. Syst. Evol. Microbiol.">
        <title>Pseudomonas aegrilactucae sp. nov. and Pseudomonas morbosilactucae sp. nov., pathogens causing bacterial rot of lettuce in Japan.</title>
        <authorList>
            <person name="Sawada H."/>
            <person name="Fujikawa T."/>
            <person name="Satou M."/>
        </authorList>
    </citation>
    <scope>NUCLEOTIDE SEQUENCE</scope>
    <source>
        <strain evidence="8">0166_1</strain>
    </source>
</reference>
<dbReference type="EMBL" id="CP087164">
    <property type="protein sequence ID" value="UGS37283.1"/>
    <property type="molecule type" value="Genomic_DNA"/>
</dbReference>
<evidence type="ECO:0000256" key="2">
    <source>
        <dbReference type="ARBA" id="ARBA00022617"/>
    </source>
</evidence>
<dbReference type="InterPro" id="IPR002397">
    <property type="entry name" value="Cyt_P450_B"/>
</dbReference>
<accession>A0A9E6Y079</accession>
<dbReference type="GO" id="GO:0020037">
    <property type="term" value="F:heme binding"/>
    <property type="evidence" value="ECO:0007669"/>
    <property type="project" value="InterPro"/>
</dbReference>
<dbReference type="InterPro" id="IPR001128">
    <property type="entry name" value="Cyt_P450"/>
</dbReference>
<gene>
    <name evidence="8" type="ORF">DSM104329_03698</name>
</gene>
<evidence type="ECO:0000256" key="3">
    <source>
        <dbReference type="ARBA" id="ARBA00022723"/>
    </source>
</evidence>
<keyword evidence="9" id="KW-1185">Reference proteome</keyword>
<keyword evidence="5 7" id="KW-0408">Iron</keyword>
<dbReference type="GO" id="GO:0005506">
    <property type="term" value="F:iron ion binding"/>
    <property type="evidence" value="ECO:0007669"/>
    <property type="project" value="InterPro"/>
</dbReference>
<dbReference type="PANTHER" id="PTHR46696:SF6">
    <property type="entry name" value="P450, PUTATIVE (EUROFUNG)-RELATED"/>
    <property type="match status" value="1"/>
</dbReference>
<keyword evidence="6 7" id="KW-0503">Monooxygenase</keyword>
<evidence type="ECO:0000313" key="9">
    <source>
        <dbReference type="Proteomes" id="UP001162834"/>
    </source>
</evidence>
<dbReference type="PROSITE" id="PS00086">
    <property type="entry name" value="CYTOCHROME_P450"/>
    <property type="match status" value="1"/>
</dbReference>
<dbReference type="InterPro" id="IPR017972">
    <property type="entry name" value="Cyt_P450_CS"/>
</dbReference>
<evidence type="ECO:0000256" key="5">
    <source>
        <dbReference type="ARBA" id="ARBA00023004"/>
    </source>
</evidence>
<dbReference type="GO" id="GO:0016705">
    <property type="term" value="F:oxidoreductase activity, acting on paired donors, with incorporation or reduction of molecular oxygen"/>
    <property type="evidence" value="ECO:0007669"/>
    <property type="project" value="InterPro"/>
</dbReference>
<name>A0A9E6Y079_9ACTN</name>
<dbReference type="GO" id="GO:0004497">
    <property type="term" value="F:monooxygenase activity"/>
    <property type="evidence" value="ECO:0007669"/>
    <property type="project" value="UniProtKB-KW"/>
</dbReference>
<sequence length="431" mass="48501">MSADISAFPTLDGFDPLSPEFLADPYPMLARARREAPVFFYEPMSLWVITRHEDLVTAVNDFETFSSRATGVVPPPADLAHRVPRNLMEHAFIAIDPPKHTVVRKNANKAFTRGRIAALEADIEEIAHGLLDGVVGRGACDLMRDYCYPLSLEVIIRLLGMPPQDAPRFRQWTEDMFSLMGPVDADDPDATTAKPMAEEERRRRWTHMAEAYEYYTKFVEDRIAEPRDDLTSALVQVTDDEGRPAISPERISTHIMELVAAGNDTTANLMGFMVRFFDAHPEQFAAVRRDPTLMANAVEEGLRMRGTSPGLFRITTRDVQIAGTVIPKGSLVWLVYISGGRDEALFEEPDRFDIARPDADKHLSFGRGRHMCMGAPLARLEARVGLNVLFERIPDIRVVPDQEFVYDAVMTVVAMKSLLVEWDPRASKEIR</sequence>
<evidence type="ECO:0000256" key="1">
    <source>
        <dbReference type="ARBA" id="ARBA00010617"/>
    </source>
</evidence>
<dbReference type="Pfam" id="PF00067">
    <property type="entry name" value="p450"/>
    <property type="match status" value="1"/>
</dbReference>
<evidence type="ECO:0000313" key="8">
    <source>
        <dbReference type="EMBL" id="UGS37283.1"/>
    </source>
</evidence>
<dbReference type="RefSeq" id="WP_259311340.1">
    <property type="nucleotide sequence ID" value="NZ_CP087164.1"/>
</dbReference>
<dbReference type="EC" id="1.14.-.-" evidence="8"/>
<dbReference type="Proteomes" id="UP001162834">
    <property type="component" value="Chromosome"/>
</dbReference>
<dbReference type="InterPro" id="IPR036396">
    <property type="entry name" value="Cyt_P450_sf"/>
</dbReference>
<comment type="similarity">
    <text evidence="1 7">Belongs to the cytochrome P450 family.</text>
</comment>
<evidence type="ECO:0000256" key="6">
    <source>
        <dbReference type="ARBA" id="ARBA00023033"/>
    </source>
</evidence>
<evidence type="ECO:0000256" key="4">
    <source>
        <dbReference type="ARBA" id="ARBA00023002"/>
    </source>
</evidence>
<organism evidence="8 9">
    <name type="scientific">Capillimicrobium parvum</name>
    <dbReference type="NCBI Taxonomy" id="2884022"/>
    <lineage>
        <taxon>Bacteria</taxon>
        <taxon>Bacillati</taxon>
        <taxon>Actinomycetota</taxon>
        <taxon>Thermoleophilia</taxon>
        <taxon>Solirubrobacterales</taxon>
        <taxon>Capillimicrobiaceae</taxon>
        <taxon>Capillimicrobium</taxon>
    </lineage>
</organism>
<dbReference type="SUPFAM" id="SSF48264">
    <property type="entry name" value="Cytochrome P450"/>
    <property type="match status" value="1"/>
</dbReference>
<protein>
    <submittedName>
        <fullName evidence="8">Cytochrome P450 107B1</fullName>
        <ecNumber evidence="8">1.14.-.-</ecNumber>
    </submittedName>
</protein>
<dbReference type="KEGG" id="sbae:DSM104329_03698"/>
<dbReference type="PANTHER" id="PTHR46696">
    <property type="entry name" value="P450, PUTATIVE (EUROFUNG)-RELATED"/>
    <property type="match status" value="1"/>
</dbReference>